<dbReference type="PROSITE" id="PS50071">
    <property type="entry name" value="HOMEOBOX_2"/>
    <property type="match status" value="1"/>
</dbReference>
<feature type="compositionally biased region" description="Low complexity" evidence="3">
    <location>
        <begin position="116"/>
        <end position="128"/>
    </location>
</feature>
<keyword evidence="1 2" id="KW-0238">DNA-binding</keyword>
<dbReference type="GO" id="GO:0005634">
    <property type="term" value="C:nucleus"/>
    <property type="evidence" value="ECO:0007669"/>
    <property type="project" value="UniProtKB-SubCell"/>
</dbReference>
<feature type="compositionally biased region" description="Low complexity" evidence="3">
    <location>
        <begin position="675"/>
        <end position="699"/>
    </location>
</feature>
<feature type="region of interest" description="Disordered" evidence="3">
    <location>
        <begin position="48"/>
        <end position="75"/>
    </location>
</feature>
<feature type="compositionally biased region" description="Polar residues" evidence="3">
    <location>
        <begin position="349"/>
        <end position="372"/>
    </location>
</feature>
<dbReference type="SUPFAM" id="SSF46689">
    <property type="entry name" value="Homeodomain-like"/>
    <property type="match status" value="1"/>
</dbReference>
<dbReference type="OrthoDB" id="9934076at2759"/>
<dbReference type="Proteomes" id="UP000749559">
    <property type="component" value="Unassembled WGS sequence"/>
</dbReference>
<dbReference type="GO" id="GO:0003677">
    <property type="term" value="F:DNA binding"/>
    <property type="evidence" value="ECO:0007669"/>
    <property type="project" value="UniProtKB-UniRule"/>
</dbReference>
<feature type="region of interest" description="Disordered" evidence="3">
    <location>
        <begin position="610"/>
        <end position="702"/>
    </location>
</feature>
<dbReference type="Gene3D" id="1.10.10.60">
    <property type="entry name" value="Homeodomain-like"/>
    <property type="match status" value="1"/>
</dbReference>
<feature type="compositionally biased region" description="Basic and acidic residues" evidence="3">
    <location>
        <begin position="251"/>
        <end position="265"/>
    </location>
</feature>
<protein>
    <submittedName>
        <fullName evidence="4">Uncharacterized protein</fullName>
    </submittedName>
</protein>
<evidence type="ECO:0000313" key="4">
    <source>
        <dbReference type="EMBL" id="CAH1784249.1"/>
    </source>
</evidence>
<comment type="caution">
    <text evidence="4">The sequence shown here is derived from an EMBL/GenBank/DDBJ whole genome shotgun (WGS) entry which is preliminary data.</text>
</comment>
<feature type="compositionally biased region" description="Polar residues" evidence="3">
    <location>
        <begin position="229"/>
        <end position="240"/>
    </location>
</feature>
<feature type="region of interest" description="Disordered" evidence="3">
    <location>
        <begin position="88"/>
        <end position="128"/>
    </location>
</feature>
<dbReference type="EMBL" id="CAIIXF020000005">
    <property type="protein sequence ID" value="CAH1784249.1"/>
    <property type="molecule type" value="Genomic_DNA"/>
</dbReference>
<dbReference type="InterPro" id="IPR009057">
    <property type="entry name" value="Homeodomain-like_sf"/>
</dbReference>
<reference evidence="4" key="1">
    <citation type="submission" date="2022-03" db="EMBL/GenBank/DDBJ databases">
        <authorList>
            <person name="Martin C."/>
        </authorList>
    </citation>
    <scope>NUCLEOTIDE SEQUENCE</scope>
</reference>
<comment type="subcellular location">
    <subcellularLocation>
        <location evidence="1 2">Nucleus</location>
    </subcellularLocation>
</comment>
<evidence type="ECO:0000256" key="2">
    <source>
        <dbReference type="RuleBase" id="RU000682"/>
    </source>
</evidence>
<evidence type="ECO:0000256" key="1">
    <source>
        <dbReference type="PROSITE-ProRule" id="PRU00108"/>
    </source>
</evidence>
<dbReference type="Pfam" id="PF00046">
    <property type="entry name" value="Homeodomain"/>
    <property type="match status" value="1"/>
</dbReference>
<feature type="DNA-binding region" description="Homeobox" evidence="1">
    <location>
        <begin position="256"/>
        <end position="315"/>
    </location>
</feature>
<feature type="compositionally biased region" description="Polar residues" evidence="3">
    <location>
        <begin position="619"/>
        <end position="674"/>
    </location>
</feature>
<accession>A0A8J1XGH9</accession>
<feature type="compositionally biased region" description="Basic residues" evidence="3">
    <location>
        <begin position="241"/>
        <end position="250"/>
    </location>
</feature>
<feature type="region of interest" description="Disordered" evidence="3">
    <location>
        <begin position="229"/>
        <end position="265"/>
    </location>
</feature>
<evidence type="ECO:0000313" key="5">
    <source>
        <dbReference type="Proteomes" id="UP000749559"/>
    </source>
</evidence>
<dbReference type="InterPro" id="IPR001356">
    <property type="entry name" value="HD"/>
</dbReference>
<feature type="region of interest" description="Disordered" evidence="3">
    <location>
        <begin position="346"/>
        <end position="376"/>
    </location>
</feature>
<proteinExistence type="predicted"/>
<keyword evidence="1 2" id="KW-0539">Nucleus</keyword>
<keyword evidence="5" id="KW-1185">Reference proteome</keyword>
<organism evidence="4 5">
    <name type="scientific">Owenia fusiformis</name>
    <name type="common">Polychaete worm</name>
    <dbReference type="NCBI Taxonomy" id="6347"/>
    <lineage>
        <taxon>Eukaryota</taxon>
        <taxon>Metazoa</taxon>
        <taxon>Spiralia</taxon>
        <taxon>Lophotrochozoa</taxon>
        <taxon>Annelida</taxon>
        <taxon>Polychaeta</taxon>
        <taxon>Sedentaria</taxon>
        <taxon>Canalipalpata</taxon>
        <taxon>Sabellida</taxon>
        <taxon>Oweniida</taxon>
        <taxon>Oweniidae</taxon>
        <taxon>Owenia</taxon>
    </lineage>
</organism>
<name>A0A8J1XGH9_OWEFU</name>
<gene>
    <name evidence="4" type="ORF">OFUS_LOCUS10483</name>
</gene>
<feature type="compositionally biased region" description="Polar residues" evidence="3">
    <location>
        <begin position="65"/>
        <end position="75"/>
    </location>
</feature>
<dbReference type="AlphaFoldDB" id="A0A8J1XGH9"/>
<keyword evidence="1 2" id="KW-0371">Homeobox</keyword>
<dbReference type="CDD" id="cd00086">
    <property type="entry name" value="homeodomain"/>
    <property type="match status" value="1"/>
</dbReference>
<sequence length="1096" mass="124318">MMSKNQLLEEVHIEVMKANVNKESCFPWKDAKGDNRLLMMDPKYKNVLSPSQKHGSTEDIDGQLGATTHVSNTPKANRDRIMQKAYNLRSWTHMPKSPSHQPPPRKRRCTHEPMKSSSRTVTSQSESLSMSQVVSQSGAQSMSQLMQMSQPVAHPLSQPLMQYIDRPIPQSFPQSVPQTMTQPLSQPKVQPMVQPMTQSMSQYIIKQKMQPLSLPTIQPMAQLMTHVSNSIQKPTEQSSPKPRKKLVFSKESSKKKTNAKDNRKQEQALMLYEGFLENQTPTEPQLVKLSNATGLSPKHIKAWFTNKRHIYKSNKTSFMLTYKKIKDKAKFKKWLDDKTIPDDLGVKADSTTNGNQWENTDNLEPNLGSTSNENDDTLPLGDLTNVYCVNKYVYPKFQEAPPIKDNTQYFKHDTPMPKDNTPILMQDTPRPKFEILQQSHGRLQVKTDPTIYVPTIHRKTNTVEYYKQNAKEPNTGIHSTAKTVKYNHDKYLKYVDLLDGFSKNIEDDLDLIDADENSFEERYPMQDVAHSKDITQNNDINNYQMSQSVDHQEVFNFDAKTKIDDLQIHNQYLNKNAGQLPLVVDLNFSQKYQSPGQMYQNLGQYQNSGQLYQKPCHPYQSSGQSYQNPDQSYQNTHLSYQNPGQSFQSPIQPYQNFGNGHQSPIQSCQNLGQLYQSPNQSYPNPYQSYQSPSQLYQNPGQSSQNIGHINPSYDQHGWPSSCDFYTWYHPDSNADTTDRRRNVSAPGWVGCQYRTDLARHSKFTPNQHNRQIDHLIAFTLMSQYQNTKPETRQNVTQNNTIAVTSQSTGKAHTHFPTYKTTNEQYTENSTSSQPTWMPNITTNNEAWTPPNITTPKPNIAIAPAKEAMGVLKKNGALGGNIAMEAQVNTVPATTTANVTMAPRVGTEVMTAMLLTRTAVALNSLSSEPDDVINDADCTPLAQDDPVFVFDEQTPETHNVEGINPLDDSYTKCNTKFDDAMKSQGTEDVNPIHDSYQGHTNYTSNNKIDDSAFMCDSTDTSFAKSTHLLTKQDTVNKNDASVNSELEYDLEGMIDDFKNCNQQSESIDVETFDAETNCDILQSWEADFLMRLTQKLA</sequence>
<dbReference type="SMART" id="SM00389">
    <property type="entry name" value="HOX"/>
    <property type="match status" value="1"/>
</dbReference>
<evidence type="ECO:0000256" key="3">
    <source>
        <dbReference type="SAM" id="MobiDB-lite"/>
    </source>
</evidence>